<evidence type="ECO:0000313" key="2">
    <source>
        <dbReference type="Proteomes" id="UP000664795"/>
    </source>
</evidence>
<dbReference type="AlphaFoldDB" id="A0A939GB91"/>
<dbReference type="Pfam" id="PF13668">
    <property type="entry name" value="Ferritin_2"/>
    <property type="match status" value="1"/>
</dbReference>
<reference evidence="1 2" key="1">
    <citation type="submission" date="2021-03" db="EMBL/GenBank/DDBJ databases">
        <title>Fibrella sp. HMF5036 genome sequencing and assembly.</title>
        <authorList>
            <person name="Kang H."/>
            <person name="Kim H."/>
            <person name="Bae S."/>
            <person name="Joh K."/>
        </authorList>
    </citation>
    <scope>NUCLEOTIDE SEQUENCE [LARGE SCALE GENOMIC DNA]</scope>
    <source>
        <strain evidence="1 2">HMF5036</strain>
    </source>
</reference>
<proteinExistence type="predicted"/>
<keyword evidence="2" id="KW-1185">Reference proteome</keyword>
<dbReference type="Proteomes" id="UP000664795">
    <property type="component" value="Unassembled WGS sequence"/>
</dbReference>
<dbReference type="EMBL" id="JAFMYU010000030">
    <property type="protein sequence ID" value="MBO0934370.1"/>
    <property type="molecule type" value="Genomic_DNA"/>
</dbReference>
<dbReference type="InterPro" id="IPR009078">
    <property type="entry name" value="Ferritin-like_SF"/>
</dbReference>
<organism evidence="1 2">
    <name type="scientific">Fibrella aquatilis</name>
    <dbReference type="NCBI Taxonomy" id="2817059"/>
    <lineage>
        <taxon>Bacteria</taxon>
        <taxon>Pseudomonadati</taxon>
        <taxon>Bacteroidota</taxon>
        <taxon>Cytophagia</taxon>
        <taxon>Cytophagales</taxon>
        <taxon>Spirosomataceae</taxon>
        <taxon>Fibrella</taxon>
    </lineage>
</organism>
<evidence type="ECO:0000313" key="1">
    <source>
        <dbReference type="EMBL" id="MBO0934370.1"/>
    </source>
</evidence>
<comment type="caution">
    <text evidence="1">The sequence shown here is derived from an EMBL/GenBank/DDBJ whole genome shotgun (WGS) entry which is preliminary data.</text>
</comment>
<gene>
    <name evidence="1" type="ORF">J2I48_25400</name>
</gene>
<sequence>MEKLNLVSESPSRADGLGRRSFLRYAGGVAVIGSVLASCSAPDEIVSKTPTNDLSKYAGGRISNGITVNLGSGELGILNYAYALEQLEAAYYEMVMRFPYEGMSAMERQIFSDLRAHEQIHRDFFKAALGSAAIPGLTPDFSGINFRQRSVVIDVARQFEDTGVSAYNGAGKFLQTEAYLITAGKIVSVEARHAAVLSELQFPNGNAFAGDTPIDGNGLERSRNPGAVLAIVAPFIQETLTSGLMA</sequence>
<name>A0A939GB91_9BACT</name>
<dbReference type="RefSeq" id="WP_207338333.1">
    <property type="nucleotide sequence ID" value="NZ_JAFMYU010000030.1"/>
</dbReference>
<accession>A0A939GB91</accession>
<protein>
    <submittedName>
        <fullName evidence="1">Ferritin-like domain-containing protein</fullName>
    </submittedName>
</protein>
<dbReference type="SUPFAM" id="SSF47240">
    <property type="entry name" value="Ferritin-like"/>
    <property type="match status" value="1"/>
</dbReference>